<keyword evidence="1" id="KW-1133">Transmembrane helix</keyword>
<organism evidence="2 3">
    <name type="scientific">Parabacteroides johnsonii DSM 18315</name>
    <dbReference type="NCBI Taxonomy" id="537006"/>
    <lineage>
        <taxon>Bacteria</taxon>
        <taxon>Pseudomonadati</taxon>
        <taxon>Bacteroidota</taxon>
        <taxon>Bacteroidia</taxon>
        <taxon>Bacteroidales</taxon>
        <taxon>Tannerellaceae</taxon>
        <taxon>Parabacteroides</taxon>
    </lineage>
</organism>
<gene>
    <name evidence="2" type="ORF">PRABACTJOHN_01360</name>
</gene>
<dbReference type="EMBL" id="ABYH01000117">
    <property type="protein sequence ID" value="EEC97260.1"/>
    <property type="molecule type" value="Genomic_DNA"/>
</dbReference>
<sequence length="185" mass="21067">MRTLKNSIIMEENKGLLLKCAMSYGLAMGIYWVIKYLFLIFGYSIPSLIFIYEGLSLAVPFIAYYLTKRYRQDIGGSISFFHAWRFGIMLYFFAALIVSIEHFIFFQFIAPPDFLSNTITQAIVALKNAGFNSEVIETISRTNFTPIHMAIQQIFNNIFYGIILSIPVAALVCRGRTASPVPEEK</sequence>
<dbReference type="AlphaFoldDB" id="B7B8K8"/>
<keyword evidence="1" id="KW-0812">Transmembrane</keyword>
<comment type="caution">
    <text evidence="2">The sequence shown here is derived from an EMBL/GenBank/DDBJ whole genome shotgun (WGS) entry which is preliminary data.</text>
</comment>
<feature type="transmembrane region" description="Helical" evidence="1">
    <location>
        <begin position="49"/>
        <end position="67"/>
    </location>
</feature>
<evidence type="ECO:0008006" key="4">
    <source>
        <dbReference type="Google" id="ProtNLM"/>
    </source>
</evidence>
<reference evidence="2 3" key="1">
    <citation type="submission" date="2008-10" db="EMBL/GenBank/DDBJ databases">
        <title>Draft genome sequence of Parabacteroides johnsonii (DSM 18315).</title>
        <authorList>
            <person name="Sudarsanam P."/>
            <person name="Ley R."/>
            <person name="Guruge J."/>
            <person name="Turnbaugh P.J."/>
            <person name="Mahowald M."/>
            <person name="Liep D."/>
            <person name="Gordon J."/>
        </authorList>
    </citation>
    <scope>NUCLEOTIDE SEQUENCE [LARGE SCALE GENOMIC DNA]</scope>
    <source>
        <strain evidence="2 3">DSM 18315</strain>
    </source>
</reference>
<reference evidence="2 3" key="2">
    <citation type="submission" date="2008-10" db="EMBL/GenBank/DDBJ databases">
        <authorList>
            <person name="Fulton L."/>
            <person name="Clifton S."/>
            <person name="Fulton B."/>
            <person name="Xu J."/>
            <person name="Minx P."/>
            <person name="Pepin K.H."/>
            <person name="Johnson M."/>
            <person name="Bhonagiri V."/>
            <person name="Nash W.E."/>
            <person name="Mardis E.R."/>
            <person name="Wilson R.K."/>
        </authorList>
    </citation>
    <scope>NUCLEOTIDE SEQUENCE [LARGE SCALE GENOMIC DNA]</scope>
    <source>
        <strain evidence="2 3">DSM 18315</strain>
    </source>
</reference>
<evidence type="ECO:0000313" key="3">
    <source>
        <dbReference type="Proteomes" id="UP000005510"/>
    </source>
</evidence>
<keyword evidence="1" id="KW-0472">Membrane</keyword>
<dbReference type="STRING" id="537006.PRABACTJOHN_01360"/>
<name>B7B8K8_9BACT</name>
<protein>
    <recommendedName>
        <fullName evidence="4">DUF4199 domain-containing protein</fullName>
    </recommendedName>
</protein>
<dbReference type="HOGENOM" id="CLU_124948_0_0_10"/>
<feature type="transmembrane region" description="Helical" evidence="1">
    <location>
        <begin position="88"/>
        <end position="110"/>
    </location>
</feature>
<feature type="transmembrane region" description="Helical" evidence="1">
    <location>
        <begin position="21"/>
        <end position="43"/>
    </location>
</feature>
<feature type="transmembrane region" description="Helical" evidence="1">
    <location>
        <begin position="154"/>
        <end position="173"/>
    </location>
</feature>
<dbReference type="InterPro" id="IPR025250">
    <property type="entry name" value="DUF4199"/>
</dbReference>
<accession>B7B8K8</accession>
<proteinExistence type="predicted"/>
<dbReference type="Pfam" id="PF13858">
    <property type="entry name" value="DUF4199"/>
    <property type="match status" value="1"/>
</dbReference>
<evidence type="ECO:0000313" key="2">
    <source>
        <dbReference type="EMBL" id="EEC97260.1"/>
    </source>
</evidence>
<dbReference type="Proteomes" id="UP000005510">
    <property type="component" value="Unassembled WGS sequence"/>
</dbReference>
<evidence type="ECO:0000256" key="1">
    <source>
        <dbReference type="SAM" id="Phobius"/>
    </source>
</evidence>